<feature type="compositionally biased region" description="Polar residues" evidence="7">
    <location>
        <begin position="235"/>
        <end position="244"/>
    </location>
</feature>
<dbReference type="GeneID" id="83183761"/>
<evidence type="ECO:0000256" key="8">
    <source>
        <dbReference type="SAM" id="Phobius"/>
    </source>
</evidence>
<dbReference type="OrthoDB" id="2019572at2759"/>
<evidence type="ECO:0000259" key="10">
    <source>
        <dbReference type="PROSITE" id="PS51212"/>
    </source>
</evidence>
<feature type="region of interest" description="Disordered" evidence="7">
    <location>
        <begin position="135"/>
        <end position="156"/>
    </location>
</feature>
<evidence type="ECO:0000256" key="9">
    <source>
        <dbReference type="SAM" id="SignalP"/>
    </source>
</evidence>
<dbReference type="Proteomes" id="UP001150904">
    <property type="component" value="Unassembled WGS sequence"/>
</dbReference>
<dbReference type="PROSITE" id="PS51212">
    <property type="entry name" value="WSC"/>
    <property type="match status" value="1"/>
</dbReference>
<keyword evidence="6" id="KW-0325">Glycoprotein</keyword>
<dbReference type="InterPro" id="IPR002889">
    <property type="entry name" value="WSC_carb-bd"/>
</dbReference>
<dbReference type="AlphaFoldDB" id="A0A9W9M6D8"/>
<feature type="signal peptide" evidence="9">
    <location>
        <begin position="1"/>
        <end position="23"/>
    </location>
</feature>
<keyword evidence="3 9" id="KW-0732">Signal</keyword>
<evidence type="ECO:0000256" key="3">
    <source>
        <dbReference type="ARBA" id="ARBA00022729"/>
    </source>
</evidence>
<sequence>MRFTSTTLTASSLLLASSAAAKAFNFDNHLAPRATMTLVGCYSSSKGLGNQTSYTFQSSGWCQDRCTGSDYNSAVFALTGGSNCLCGDELPPTSDKVSTDKCNTPCDGWPQDMCGGNGFYSVYTTGLETDVSSVSASTTSGTTESTATKTNGATASVSTGASGETIVVTSSSQPRLGADNVEAQQKSSHNTAAIAAGVVVGVVGVAALAGAAWFFYRSKKQKAEGFPGTTGGYSRDSQPPSMTDSRFDGGYMAQRRQSNGSIDDDHDFSRRILQVTNPDGGHY</sequence>
<evidence type="ECO:0000256" key="4">
    <source>
        <dbReference type="ARBA" id="ARBA00022989"/>
    </source>
</evidence>
<keyword evidence="12" id="KW-1185">Reference proteome</keyword>
<keyword evidence="4 8" id="KW-1133">Transmembrane helix</keyword>
<name>A0A9W9M6D8_9EURO</name>
<accession>A0A9W9M6D8</accession>
<protein>
    <recommendedName>
        <fullName evidence="10">WSC domain-containing protein</fullName>
    </recommendedName>
</protein>
<evidence type="ECO:0000256" key="2">
    <source>
        <dbReference type="ARBA" id="ARBA00022692"/>
    </source>
</evidence>
<dbReference type="EMBL" id="JAPQKR010000016">
    <property type="protein sequence ID" value="KAJ5190419.1"/>
    <property type="molecule type" value="Genomic_DNA"/>
</dbReference>
<feature type="chain" id="PRO_5040875080" description="WSC domain-containing protein" evidence="9">
    <location>
        <begin position="24"/>
        <end position="283"/>
    </location>
</feature>
<dbReference type="Pfam" id="PF01822">
    <property type="entry name" value="WSC"/>
    <property type="match status" value="1"/>
</dbReference>
<dbReference type="GO" id="GO:0005886">
    <property type="term" value="C:plasma membrane"/>
    <property type="evidence" value="ECO:0007669"/>
    <property type="project" value="TreeGrafter"/>
</dbReference>
<dbReference type="PANTHER" id="PTHR24269:SF23">
    <property type="entry name" value="PLASMA MEMBRANE SENSOR TRANSDUCER (EUROFUNG)"/>
    <property type="match status" value="1"/>
</dbReference>
<evidence type="ECO:0000256" key="6">
    <source>
        <dbReference type="ARBA" id="ARBA00023180"/>
    </source>
</evidence>
<comment type="subcellular location">
    <subcellularLocation>
        <location evidence="1">Membrane</location>
        <topology evidence="1">Single-pass membrane protein</topology>
    </subcellularLocation>
</comment>
<feature type="transmembrane region" description="Helical" evidence="8">
    <location>
        <begin position="192"/>
        <end position="216"/>
    </location>
</feature>
<reference evidence="11" key="1">
    <citation type="submission" date="2022-12" db="EMBL/GenBank/DDBJ databases">
        <authorList>
            <person name="Petersen C."/>
        </authorList>
    </citation>
    <scope>NUCLEOTIDE SEQUENCE</scope>
    <source>
        <strain evidence="11">IBT 15544</strain>
    </source>
</reference>
<organism evidence="11 12">
    <name type="scientific">Penicillium cinerascens</name>
    <dbReference type="NCBI Taxonomy" id="70096"/>
    <lineage>
        <taxon>Eukaryota</taxon>
        <taxon>Fungi</taxon>
        <taxon>Dikarya</taxon>
        <taxon>Ascomycota</taxon>
        <taxon>Pezizomycotina</taxon>
        <taxon>Eurotiomycetes</taxon>
        <taxon>Eurotiomycetidae</taxon>
        <taxon>Eurotiales</taxon>
        <taxon>Aspergillaceae</taxon>
        <taxon>Penicillium</taxon>
    </lineage>
</organism>
<evidence type="ECO:0000313" key="11">
    <source>
        <dbReference type="EMBL" id="KAJ5190419.1"/>
    </source>
</evidence>
<comment type="caution">
    <text evidence="11">The sequence shown here is derived from an EMBL/GenBank/DDBJ whole genome shotgun (WGS) entry which is preliminary data.</text>
</comment>
<evidence type="ECO:0000256" key="5">
    <source>
        <dbReference type="ARBA" id="ARBA00023136"/>
    </source>
</evidence>
<dbReference type="RefSeq" id="XP_058303359.1">
    <property type="nucleotide sequence ID" value="XM_058456460.1"/>
</dbReference>
<evidence type="ECO:0000256" key="1">
    <source>
        <dbReference type="ARBA" id="ARBA00004167"/>
    </source>
</evidence>
<evidence type="ECO:0000313" key="12">
    <source>
        <dbReference type="Proteomes" id="UP001150904"/>
    </source>
</evidence>
<evidence type="ECO:0000256" key="7">
    <source>
        <dbReference type="SAM" id="MobiDB-lite"/>
    </source>
</evidence>
<dbReference type="SMART" id="SM00321">
    <property type="entry name" value="WSC"/>
    <property type="match status" value="1"/>
</dbReference>
<feature type="compositionally biased region" description="Low complexity" evidence="7">
    <location>
        <begin position="135"/>
        <end position="154"/>
    </location>
</feature>
<dbReference type="PANTHER" id="PTHR24269">
    <property type="entry name" value="KREMEN PROTEIN"/>
    <property type="match status" value="1"/>
</dbReference>
<gene>
    <name evidence="11" type="ORF">N7498_009404</name>
</gene>
<proteinExistence type="predicted"/>
<reference evidence="11" key="2">
    <citation type="journal article" date="2023" name="IMA Fungus">
        <title>Comparative genomic study of the Penicillium genus elucidates a diverse pangenome and 15 lateral gene transfer events.</title>
        <authorList>
            <person name="Petersen C."/>
            <person name="Sorensen T."/>
            <person name="Nielsen M.R."/>
            <person name="Sondergaard T.E."/>
            <person name="Sorensen J.L."/>
            <person name="Fitzpatrick D.A."/>
            <person name="Frisvad J.C."/>
            <person name="Nielsen K.L."/>
        </authorList>
    </citation>
    <scope>NUCLEOTIDE SEQUENCE</scope>
    <source>
        <strain evidence="11">IBT 15544</strain>
    </source>
</reference>
<feature type="region of interest" description="Disordered" evidence="7">
    <location>
        <begin position="224"/>
        <end position="268"/>
    </location>
</feature>
<keyword evidence="2 8" id="KW-0812">Transmembrane</keyword>
<feature type="domain" description="WSC" evidence="10">
    <location>
        <begin position="35"/>
        <end position="126"/>
    </location>
</feature>
<keyword evidence="5 8" id="KW-0472">Membrane</keyword>
<dbReference type="InterPro" id="IPR051836">
    <property type="entry name" value="Kremen_rcpt"/>
</dbReference>